<feature type="domain" description="Capsule biosynthesis GfcC-like C-terminal" evidence="2">
    <location>
        <begin position="158"/>
        <end position="246"/>
    </location>
</feature>
<dbReference type="EMBL" id="JAODIM010000041">
    <property type="protein sequence ID" value="MCU5778679.1"/>
    <property type="molecule type" value="Genomic_DNA"/>
</dbReference>
<evidence type="ECO:0000259" key="3">
    <source>
        <dbReference type="Pfam" id="PF20616"/>
    </source>
</evidence>
<evidence type="ECO:0000259" key="2">
    <source>
        <dbReference type="Pfam" id="PF06251"/>
    </source>
</evidence>
<name>A0A9J6PXD9_9GAMM</name>
<organism evidence="4 5">
    <name type="scientific">Winslowiella arboricola</name>
    <dbReference type="NCBI Taxonomy" id="2978220"/>
    <lineage>
        <taxon>Bacteria</taxon>
        <taxon>Pseudomonadati</taxon>
        <taxon>Pseudomonadota</taxon>
        <taxon>Gammaproteobacteria</taxon>
        <taxon>Enterobacterales</taxon>
        <taxon>Erwiniaceae</taxon>
        <taxon>Winslowiella</taxon>
    </lineage>
</organism>
<dbReference type="AlphaFoldDB" id="A0A9J6PXD9"/>
<evidence type="ECO:0000313" key="4">
    <source>
        <dbReference type="EMBL" id="MCU5778679.1"/>
    </source>
</evidence>
<keyword evidence="5" id="KW-1185">Reference proteome</keyword>
<accession>A0A9J6PXD9</accession>
<sequence>MKKITLLLAGIISCLPLCAAADSQVTVHYPGQAEMAIVSHAANLSQLVASPALTGKTWWPGTVIAEKLATAAAEQQYQQLIARLNAYRAESDGDKAAAIANVIQQLAAVKVTGRQFANLDPDWVRLRPIENRRLSGEYDVYTLAKPNSVTLFGTVSGSGKVSWQPGAATRDYLDGHDRLAGGERNFAVVIAPSGEVREVPIAYWNHRHIEVEPGSTIYLGFSSWSLPGEYEDLNQQIISVLTHRIPD</sequence>
<dbReference type="Gene3D" id="3.10.560.10">
    <property type="entry name" value="Outer membrane lipoprotein wza domain like"/>
    <property type="match status" value="1"/>
</dbReference>
<dbReference type="InterPro" id="IPR046459">
    <property type="entry name" value="Caps_syn_GfcC_N"/>
</dbReference>
<protein>
    <submittedName>
        <fullName evidence="4">Capsule biosynthesis GfcC family protein</fullName>
    </submittedName>
</protein>
<keyword evidence="1" id="KW-0732">Signal</keyword>
<feature type="signal peptide" evidence="1">
    <location>
        <begin position="1"/>
        <end position="19"/>
    </location>
</feature>
<feature type="chain" id="PRO_5039890278" evidence="1">
    <location>
        <begin position="20"/>
        <end position="247"/>
    </location>
</feature>
<reference evidence="4" key="1">
    <citation type="submission" date="2022-09" db="EMBL/GenBank/DDBJ databases">
        <title>Winslowiella arboricola sp. nov., isolated from bleeding cankers on broadleaf hosts.</title>
        <authorList>
            <person name="Brady C."/>
            <person name="Kaur S."/>
            <person name="Crampton B."/>
            <person name="Maddock D."/>
            <person name="Arnold D."/>
            <person name="Denman S."/>
        </authorList>
    </citation>
    <scope>NUCLEOTIDE SEQUENCE</scope>
    <source>
        <strain evidence="4">BAC 15a-03b</strain>
    </source>
</reference>
<gene>
    <name evidence="4" type="ORF">N5923_14380</name>
</gene>
<evidence type="ECO:0000313" key="5">
    <source>
        <dbReference type="Proteomes" id="UP001064262"/>
    </source>
</evidence>
<dbReference type="Proteomes" id="UP001064262">
    <property type="component" value="Unassembled WGS sequence"/>
</dbReference>
<dbReference type="Pfam" id="PF06251">
    <property type="entry name" value="Caps_syn_GfcC_C"/>
    <property type="match status" value="1"/>
</dbReference>
<dbReference type="InterPro" id="IPR010425">
    <property type="entry name" value="Caps_synth_GfcC-like_C"/>
</dbReference>
<evidence type="ECO:0000256" key="1">
    <source>
        <dbReference type="SAM" id="SignalP"/>
    </source>
</evidence>
<dbReference type="RefSeq" id="WP_267142030.1">
    <property type="nucleotide sequence ID" value="NZ_JAODIL010000065.1"/>
</dbReference>
<feature type="domain" description="Capsule biosynthesis GfcC-like N-terminal" evidence="3">
    <location>
        <begin position="21"/>
        <end position="142"/>
    </location>
</feature>
<proteinExistence type="predicted"/>
<comment type="caution">
    <text evidence="4">The sequence shown here is derived from an EMBL/GenBank/DDBJ whole genome shotgun (WGS) entry which is preliminary data.</text>
</comment>
<dbReference type="Gene3D" id="3.10.20.700">
    <property type="match status" value="2"/>
</dbReference>
<dbReference type="Gene3D" id="6.10.250.2280">
    <property type="match status" value="1"/>
</dbReference>
<dbReference type="Pfam" id="PF20616">
    <property type="entry name" value="Caps_syn_GfcC_N"/>
    <property type="match status" value="1"/>
</dbReference>